<dbReference type="AlphaFoldDB" id="A0A850PUG7"/>
<organism evidence="6 7">
    <name type="scientific">Mycolicibacterium hippocampi</name>
    <dbReference type="NCBI Taxonomy" id="659824"/>
    <lineage>
        <taxon>Bacteria</taxon>
        <taxon>Bacillati</taxon>
        <taxon>Actinomycetota</taxon>
        <taxon>Actinomycetes</taxon>
        <taxon>Mycobacteriales</taxon>
        <taxon>Mycobacteriaceae</taxon>
        <taxon>Mycolicibacterium</taxon>
    </lineage>
</organism>
<gene>
    <name evidence="6" type="ORF">HLY00_770</name>
</gene>
<dbReference type="PANTHER" id="PTHR43847">
    <property type="entry name" value="BLL3993 PROTEIN"/>
    <property type="match status" value="1"/>
</dbReference>
<feature type="transmembrane region" description="Helical" evidence="5">
    <location>
        <begin position="93"/>
        <end position="112"/>
    </location>
</feature>
<feature type="transmembrane region" description="Helical" evidence="5">
    <location>
        <begin position="21"/>
        <end position="48"/>
    </location>
</feature>
<dbReference type="Pfam" id="PF04140">
    <property type="entry name" value="ICMT"/>
    <property type="match status" value="1"/>
</dbReference>
<feature type="transmembrane region" description="Helical" evidence="5">
    <location>
        <begin position="155"/>
        <end position="177"/>
    </location>
</feature>
<dbReference type="PANTHER" id="PTHR43847:SF1">
    <property type="entry name" value="BLL3993 PROTEIN"/>
    <property type="match status" value="1"/>
</dbReference>
<keyword evidence="4 5" id="KW-0472">Membrane</keyword>
<reference evidence="6 7" key="1">
    <citation type="submission" date="2020-05" db="EMBL/GenBank/DDBJ databases">
        <title>Draft genome sequence of Mycobacterium hippocampi DL, isolated from European seabass, Dicentrarchus labrax, reared in fish farms.</title>
        <authorList>
            <person name="Stathopoulou P."/>
            <person name="Asimakis E."/>
            <person name="Tzokas K."/>
            <person name="Batargias C."/>
            <person name="Tsiamis G."/>
        </authorList>
    </citation>
    <scope>NUCLEOTIDE SEQUENCE [LARGE SCALE GENOMIC DNA]</scope>
    <source>
        <strain evidence="6 7">DL</strain>
    </source>
</reference>
<comment type="caution">
    <text evidence="6">The sequence shown here is derived from an EMBL/GenBank/DDBJ whole genome shotgun (WGS) entry which is preliminary data.</text>
</comment>
<dbReference type="Gene3D" id="1.20.120.1630">
    <property type="match status" value="1"/>
</dbReference>
<evidence type="ECO:0000256" key="5">
    <source>
        <dbReference type="SAM" id="Phobius"/>
    </source>
</evidence>
<evidence type="ECO:0000313" key="7">
    <source>
        <dbReference type="Proteomes" id="UP000570517"/>
    </source>
</evidence>
<comment type="subcellular location">
    <subcellularLocation>
        <location evidence="1">Membrane</location>
        <topology evidence="1">Multi-pass membrane protein</topology>
    </subcellularLocation>
</comment>
<protein>
    <recommendedName>
        <fullName evidence="8">Isoprenylcysteine carboxyl methyltransferase</fullName>
    </recommendedName>
</protein>
<dbReference type="InterPro" id="IPR007269">
    <property type="entry name" value="ICMT_MeTrfase"/>
</dbReference>
<keyword evidence="2 5" id="KW-0812">Transmembrane</keyword>
<evidence type="ECO:0000256" key="4">
    <source>
        <dbReference type="ARBA" id="ARBA00023136"/>
    </source>
</evidence>
<keyword evidence="3 5" id="KW-1133">Transmembrane helix</keyword>
<dbReference type="InterPro" id="IPR052527">
    <property type="entry name" value="Metal_cation-efflux_comp"/>
</dbReference>
<keyword evidence="7" id="KW-1185">Reference proteome</keyword>
<accession>A0A850PUG7</accession>
<evidence type="ECO:0000256" key="3">
    <source>
        <dbReference type="ARBA" id="ARBA00022989"/>
    </source>
</evidence>
<evidence type="ECO:0000313" key="6">
    <source>
        <dbReference type="EMBL" id="NVN52103.1"/>
    </source>
</evidence>
<evidence type="ECO:0000256" key="1">
    <source>
        <dbReference type="ARBA" id="ARBA00004141"/>
    </source>
</evidence>
<evidence type="ECO:0008006" key="8">
    <source>
        <dbReference type="Google" id="ProtNLM"/>
    </source>
</evidence>
<proteinExistence type="predicted"/>
<evidence type="ECO:0000256" key="2">
    <source>
        <dbReference type="ARBA" id="ARBA00022692"/>
    </source>
</evidence>
<sequence length="207" mass="22102">MTDRVATYVLRTLLPLSAIGLAVAVAAHLVGGRLTAAAFVAAYLVWLLSESRITVGSPTQSAAETRTLVPYAVARVATALTAAYSAPAVPDKFVIVPAGIFIAGVTLRAWAIHELGVQYSHRVVRISEGGLIASGPYRVLRHPAYAGMLLANIGFVGYFSSPASIAALTLLVAVVLWRIRVEEDILTETPRYRSFASTRCRIVPGVW</sequence>
<dbReference type="GO" id="GO:0004671">
    <property type="term" value="F:protein C-terminal S-isoprenylcysteine carboxyl O-methyltransferase activity"/>
    <property type="evidence" value="ECO:0007669"/>
    <property type="project" value="InterPro"/>
</dbReference>
<name>A0A850PUG7_9MYCO</name>
<dbReference type="GO" id="GO:0016020">
    <property type="term" value="C:membrane"/>
    <property type="evidence" value="ECO:0007669"/>
    <property type="project" value="UniProtKB-SubCell"/>
</dbReference>
<dbReference type="RefSeq" id="WP_178360387.1">
    <property type="nucleotide sequence ID" value="NZ_JABFYL010000041.1"/>
</dbReference>
<dbReference type="Proteomes" id="UP000570517">
    <property type="component" value="Unassembled WGS sequence"/>
</dbReference>
<dbReference type="EMBL" id="JABFYL010000041">
    <property type="protein sequence ID" value="NVN52103.1"/>
    <property type="molecule type" value="Genomic_DNA"/>
</dbReference>